<accession>A0A2G4RDX7</accession>
<gene>
    <name evidence="2" type="ORF">CSR02_05100</name>
</gene>
<sequence>MASRILRTLFCATTAWVVMQPIAHAADELGQQVGTQLEAAQSALAAHNYAKAMDAVNAADAVKGKTDYEEYTITQMRAAVATQAGNLSAATGAYDKLIASPRTPQAMKNQMLMSEATMAYGAKDYPTAITNIQRYLKAAGPNPQMETLLAQSYYLQKDYPNTIKVVKQQADASIKAGKTPTESELQMLAASATALKDSATTTHAYVLLATYYPKKEYWALLLHELVANPKIPTSLQLDVYRIRLAVGDVSTSHDFMDMTEIAMQQNTPQLALDLMNQGYQAGILGQGAEATRQARLKAMVEKSVASKKASIAADEQAAASASNGNDLLTVGYNYVTFGQADKGLPLMQQAISKGVSDVNIARLHLGLAELQAGHKDQALAALRSVEGDNGARDIAQLWILHLTQPKATK</sequence>
<dbReference type="InterPro" id="IPR011990">
    <property type="entry name" value="TPR-like_helical_dom_sf"/>
</dbReference>
<dbReference type="SUPFAM" id="SSF48452">
    <property type="entry name" value="TPR-like"/>
    <property type="match status" value="1"/>
</dbReference>
<evidence type="ECO:0000313" key="2">
    <source>
        <dbReference type="EMBL" id="PHY94700.1"/>
    </source>
</evidence>
<feature type="signal peptide" evidence="1">
    <location>
        <begin position="1"/>
        <end position="25"/>
    </location>
</feature>
<evidence type="ECO:0000313" key="3">
    <source>
        <dbReference type="Proteomes" id="UP000228751"/>
    </source>
</evidence>
<dbReference type="RefSeq" id="WP_099540805.1">
    <property type="nucleotide sequence ID" value="NZ_PEBQ01000080.1"/>
</dbReference>
<dbReference type="Gene3D" id="1.25.40.10">
    <property type="entry name" value="Tetratricopeptide repeat domain"/>
    <property type="match status" value="1"/>
</dbReference>
<keyword evidence="3" id="KW-1185">Reference proteome</keyword>
<proteinExistence type="predicted"/>
<dbReference type="EMBL" id="PEBQ01000080">
    <property type="protein sequence ID" value="PHY94700.1"/>
    <property type="molecule type" value="Genomic_DNA"/>
</dbReference>
<name>A0A2G4RDX7_9PROT</name>
<evidence type="ECO:0000256" key="1">
    <source>
        <dbReference type="SAM" id="SignalP"/>
    </source>
</evidence>
<organism evidence="2 3">
    <name type="scientific">Acetobacter pomorum</name>
    <dbReference type="NCBI Taxonomy" id="65959"/>
    <lineage>
        <taxon>Bacteria</taxon>
        <taxon>Pseudomonadati</taxon>
        <taxon>Pseudomonadota</taxon>
        <taxon>Alphaproteobacteria</taxon>
        <taxon>Acetobacterales</taxon>
        <taxon>Acetobacteraceae</taxon>
        <taxon>Acetobacter</taxon>
    </lineage>
</organism>
<comment type="caution">
    <text evidence="2">The sequence shown here is derived from an EMBL/GenBank/DDBJ whole genome shotgun (WGS) entry which is preliminary data.</text>
</comment>
<dbReference type="OrthoDB" id="7340606at2"/>
<reference evidence="2 3" key="1">
    <citation type="submission" date="2017-10" db="EMBL/GenBank/DDBJ databases">
        <title>Genomic analysis of the genus Acetobacter.</title>
        <authorList>
            <person name="Kim K.H."/>
            <person name="Chun B.H."/>
            <person name="Son A.R."/>
            <person name="Jeon C.O."/>
        </authorList>
    </citation>
    <scope>NUCLEOTIDE SEQUENCE [LARGE SCALE GENOMIC DNA]</scope>
    <source>
        <strain evidence="2 3">LHT 2458</strain>
    </source>
</reference>
<dbReference type="AlphaFoldDB" id="A0A2G4RDX7"/>
<protein>
    <recommendedName>
        <fullName evidence="4">Tetratricopeptide repeat-like domain-containing protein</fullName>
    </recommendedName>
</protein>
<dbReference type="Pfam" id="PF13432">
    <property type="entry name" value="TPR_16"/>
    <property type="match status" value="1"/>
</dbReference>
<evidence type="ECO:0008006" key="4">
    <source>
        <dbReference type="Google" id="ProtNLM"/>
    </source>
</evidence>
<keyword evidence="1" id="KW-0732">Signal</keyword>
<feature type="chain" id="PRO_5013875387" description="Tetratricopeptide repeat-like domain-containing protein" evidence="1">
    <location>
        <begin position="26"/>
        <end position="409"/>
    </location>
</feature>
<dbReference type="Proteomes" id="UP000228751">
    <property type="component" value="Unassembled WGS sequence"/>
</dbReference>